<name>A0A1J1GLG4_PLAGA</name>
<dbReference type="PANTHER" id="PTHR12277:SF197">
    <property type="entry name" value="CHROMOSOME UNDETERMINED SCAFFOLD_38, WHOLE GENOME SHOTGUN SEQUENCE"/>
    <property type="match status" value="1"/>
</dbReference>
<organism evidence="2 3">
    <name type="scientific">Plasmodium gallinaceum</name>
    <dbReference type="NCBI Taxonomy" id="5849"/>
    <lineage>
        <taxon>Eukaryota</taxon>
        <taxon>Sar</taxon>
        <taxon>Alveolata</taxon>
        <taxon>Apicomplexa</taxon>
        <taxon>Aconoidasida</taxon>
        <taxon>Haemosporida</taxon>
        <taxon>Plasmodiidae</taxon>
        <taxon>Plasmodium</taxon>
        <taxon>Plasmodium (Haemamoeba)</taxon>
    </lineage>
</organism>
<dbReference type="GeneID" id="39729486"/>
<evidence type="ECO:0000313" key="3">
    <source>
        <dbReference type="Proteomes" id="UP000220797"/>
    </source>
</evidence>
<protein>
    <submittedName>
        <fullName evidence="2">Alpha/beta hydrolase, putative</fullName>
    </submittedName>
</protein>
<sequence length="821" mass="97276">MGNSLSNTALFRPTEPSYNDDLKNLVFIPELLGIDVGKFWSDEVYEIFNKEENMKALNNKKFPALFLYFSKELKTKHTIMYFHSNSCDLGHIYEELLNLHEHLHANILAIEYVGFGLCYLEGSPNQYNINRRALAAYNFLISLNMKSENILLFGRSIGTGVATKLAYNLKLLGKNVGGIILHAPYISIGKLVEDYFSYSSYFIENIYDNFKNLQLISNNSESDIPLLLIHGKEDEIIGVEHSEFLMKNLNNKYKNASYPNDSYHNYYYVIDDLGIPIKTFLETSSKSQHQKRTDIIIPKSFLKKDSTKNKINHLNEYTTEKKLEKKIKISNGILLAQHIKKEEKNSITIIKDYKSNSGSSEKRYYMDENSKKSITKNNEEKSINKLKKKNMDSDKKKNNYIKKDEKFTNDKKVNIIIYKENKTKDRKKNLDISLSGSQKEKKNQQKDLDQKNSKNEIRKIIKNSELSPKNVKSSENDKNLATNMKEKKCDFSSIIISKSTTHRKDRVKSIDSISRSKKKSEKKKADIIIDYLKPSSKQLNKNDHIENKCEIEKYERREKKIVKKDIELKEEEIENSNKISINEQYVNEMYVKVEHSEEKYVKEKTIKKICEKEGNIEEIYKKVFQEMCEEENSKKEFEKVEEDKEKYKNEVNINYKYEIESKDNEYEKNENSDENYEKERKEYDYEKDENGEFNYKKEGNEEYDYEKDGNEEYHYKKDGSEEYEYEKKGSEEYEYEKEGNKENEKIRKMEKNNMKKLNKDENISEEKREDNEVQEDEKEENFNIENYKVKDYKYYLKNNIINKEKIGCFMNKVINNLTVKK</sequence>
<dbReference type="RefSeq" id="XP_028526078.1">
    <property type="nucleotide sequence ID" value="XM_028672222.1"/>
</dbReference>
<reference evidence="2" key="1">
    <citation type="submission" date="2015-04" db="EMBL/GenBank/DDBJ databases">
        <authorList>
            <consortium name="Pathogen Informatics"/>
        </authorList>
    </citation>
    <scope>NUCLEOTIDE SEQUENCE [LARGE SCALE GENOMIC DNA]</scope>
    <source>
        <strain evidence="2">8A</strain>
    </source>
</reference>
<dbReference type="GO" id="GO:0016787">
    <property type="term" value="F:hydrolase activity"/>
    <property type="evidence" value="ECO:0007669"/>
    <property type="project" value="UniProtKB-KW"/>
</dbReference>
<dbReference type="OrthoDB" id="10249433at2759"/>
<keyword evidence="2" id="KW-0378">Hydrolase</keyword>
<proteinExistence type="predicted"/>
<dbReference type="PANTHER" id="PTHR12277">
    <property type="entry name" value="ALPHA/BETA HYDROLASE DOMAIN-CONTAINING PROTEIN"/>
    <property type="match status" value="1"/>
</dbReference>
<feature type="compositionally biased region" description="Basic and acidic residues" evidence="1">
    <location>
        <begin position="438"/>
        <end position="456"/>
    </location>
</feature>
<gene>
    <name evidence="2" type="ORF">PGAL8A_00096200</name>
</gene>
<feature type="region of interest" description="Disordered" evidence="1">
    <location>
        <begin position="661"/>
        <end position="779"/>
    </location>
</feature>
<dbReference type="Gene3D" id="3.40.50.1820">
    <property type="entry name" value="alpha/beta hydrolase"/>
    <property type="match status" value="1"/>
</dbReference>
<dbReference type="VEuPathDB" id="PlasmoDB:PGAL8A_00096200"/>
<feature type="compositionally biased region" description="Basic and acidic residues" evidence="1">
    <location>
        <begin position="661"/>
        <end position="771"/>
    </location>
</feature>
<feature type="region of interest" description="Disordered" evidence="1">
    <location>
        <begin position="428"/>
        <end position="456"/>
    </location>
</feature>
<comment type="caution">
    <text evidence="2">The sequence shown here is derived from an EMBL/GenBank/DDBJ whole genome shotgun (WGS) entry which is preliminary data.</text>
</comment>
<dbReference type="AlphaFoldDB" id="A0A1J1GLG4"/>
<accession>A0A1J1GLG4</accession>
<evidence type="ECO:0000256" key="1">
    <source>
        <dbReference type="SAM" id="MobiDB-lite"/>
    </source>
</evidence>
<dbReference type="EMBL" id="CVMV01000015">
    <property type="protein sequence ID" value="CRG93256.1"/>
    <property type="molecule type" value="Genomic_DNA"/>
</dbReference>
<dbReference type="SUPFAM" id="SSF53474">
    <property type="entry name" value="alpha/beta-Hydrolases"/>
    <property type="match status" value="1"/>
</dbReference>
<dbReference type="InterPro" id="IPR029058">
    <property type="entry name" value="AB_hydrolase_fold"/>
</dbReference>
<dbReference type="Proteomes" id="UP000220797">
    <property type="component" value="Unassembled WGS sequence"/>
</dbReference>
<keyword evidence="3" id="KW-1185">Reference proteome</keyword>
<evidence type="ECO:0000313" key="2">
    <source>
        <dbReference type="EMBL" id="CRG93256.1"/>
    </source>
</evidence>